<proteinExistence type="inferred from homology"/>
<evidence type="ECO:0000313" key="2">
    <source>
        <dbReference type="Ensembl" id="ENSCAFP00845038455.1"/>
    </source>
</evidence>
<reference evidence="2" key="3">
    <citation type="submission" date="2025-09" db="UniProtKB">
        <authorList>
            <consortium name="Ensembl"/>
        </authorList>
    </citation>
    <scope>IDENTIFICATION</scope>
    <source>
        <strain evidence="2">Boxer</strain>
    </source>
</reference>
<keyword evidence="3" id="KW-1185">Reference proteome</keyword>
<dbReference type="GeneTree" id="ENSGT00940000164099"/>
<reference evidence="2" key="1">
    <citation type="submission" date="2020-03" db="EMBL/GenBank/DDBJ databases">
        <title>Long-read based genome assembly of a Labrador retriever dog.</title>
        <authorList>
            <person name="Eory L."/>
            <person name="Zhang W."/>
            <person name="Schoenebeck J."/>
        </authorList>
    </citation>
    <scope>NUCLEOTIDE SEQUENCE [LARGE SCALE GENOMIC DNA]</scope>
    <source>
        <strain evidence="2">Labrador retriever</strain>
    </source>
</reference>
<comment type="similarity">
    <text evidence="1">Belongs to the CFAP97 family.</text>
</comment>
<accession>A0A8I3PV80</accession>
<organism evidence="2 3">
    <name type="scientific">Canis lupus familiaris</name>
    <name type="common">Dog</name>
    <name type="synonym">Canis familiaris</name>
    <dbReference type="NCBI Taxonomy" id="9615"/>
    <lineage>
        <taxon>Eukaryota</taxon>
        <taxon>Metazoa</taxon>
        <taxon>Chordata</taxon>
        <taxon>Craniata</taxon>
        <taxon>Vertebrata</taxon>
        <taxon>Euteleostomi</taxon>
        <taxon>Mammalia</taxon>
        <taxon>Eutheria</taxon>
        <taxon>Laurasiatheria</taxon>
        <taxon>Carnivora</taxon>
        <taxon>Caniformia</taxon>
        <taxon>Canidae</taxon>
        <taxon>Canis</taxon>
    </lineage>
</organism>
<dbReference type="OrthoDB" id="2163395at2759"/>
<dbReference type="Ensembl" id="ENSCAFT00845049016.1">
    <property type="protein sequence ID" value="ENSCAFP00845038455.1"/>
    <property type="gene ID" value="ENSCAFG00845027769.1"/>
</dbReference>
<gene>
    <name evidence="2" type="primary">CFAP97D2</name>
</gene>
<reference evidence="2" key="2">
    <citation type="submission" date="2025-08" db="UniProtKB">
        <authorList>
            <consortium name="Ensembl"/>
        </authorList>
    </citation>
    <scope>IDENTIFICATION</scope>
    <source>
        <strain evidence="2">Boxer</strain>
    </source>
</reference>
<dbReference type="AlphaFoldDB" id="A0A8I3PV80"/>
<evidence type="ECO:0000313" key="3">
    <source>
        <dbReference type="Proteomes" id="UP000805418"/>
    </source>
</evidence>
<protein>
    <submittedName>
        <fullName evidence="2">CFAP97 domain containing 2</fullName>
    </submittedName>
</protein>
<sequence length="215" mass="23504">MQRVPRPALLCGRDYLQHTWEKAYQDHRRKIQDAQPLVDTSAPLSLSHLHLKFKKLKLEEERLAVIDRDNRLLLERLSCIMRTRGQAESRKSHTQKRPLSVFISCSRSTAPPPRRAGPELSASSGCFEMEKCASQPFCGSPLPSRYVRTPRAAPGLPESANPLGAPATGDVLPQLACPLTHPSFQGSVPASILAATSSHCPQGALSIPTPVPPAH</sequence>
<dbReference type="Pfam" id="PF13879">
    <property type="entry name" value="Hmw_CFAP97"/>
    <property type="match status" value="1"/>
</dbReference>
<name>A0A8I3PV80_CANLF</name>
<evidence type="ECO:0000256" key="1">
    <source>
        <dbReference type="ARBA" id="ARBA00008315"/>
    </source>
</evidence>
<dbReference type="Proteomes" id="UP000805418">
    <property type="component" value="Chromosome 22"/>
</dbReference>
<dbReference type="InterPro" id="IPR038792">
    <property type="entry name" value="CFAP97D1/2"/>
</dbReference>
<dbReference type="InterPro" id="IPR029488">
    <property type="entry name" value="Hmw/CFAP97"/>
</dbReference>
<dbReference type="PANTHER" id="PTHR33768">
    <property type="entry name" value="MIP11318P"/>
    <property type="match status" value="1"/>
</dbReference>
<dbReference type="PANTHER" id="PTHR33768:SF7">
    <property type="entry name" value="CFAP97 DOMAIN CONTAINING 2"/>
    <property type="match status" value="1"/>
</dbReference>